<evidence type="ECO:0000313" key="3">
    <source>
        <dbReference type="Proteomes" id="UP001302745"/>
    </source>
</evidence>
<feature type="chain" id="PRO_5043020691" evidence="1">
    <location>
        <begin position="18"/>
        <end position="63"/>
    </location>
</feature>
<dbReference type="AlphaFoldDB" id="A0AAN6VUR6"/>
<dbReference type="Proteomes" id="UP001302745">
    <property type="component" value="Unassembled WGS sequence"/>
</dbReference>
<proteinExistence type="predicted"/>
<keyword evidence="3" id="KW-1185">Reference proteome</keyword>
<evidence type="ECO:0000313" key="2">
    <source>
        <dbReference type="EMBL" id="KAK4157699.1"/>
    </source>
</evidence>
<feature type="signal peptide" evidence="1">
    <location>
        <begin position="1"/>
        <end position="17"/>
    </location>
</feature>
<name>A0AAN6VUR6_9PEZI</name>
<sequence>MKFTIATVLALATMAFAYPVVENNAPVKRQNIVEADVSIPAMSDQAGNVIAFDATKVAANKGA</sequence>
<gene>
    <name evidence="2" type="ORF">C8A00DRAFT_29383</name>
</gene>
<protein>
    <submittedName>
        <fullName evidence="2">Uncharacterized protein</fullName>
    </submittedName>
</protein>
<reference evidence="2" key="1">
    <citation type="journal article" date="2023" name="Mol. Phylogenet. Evol.">
        <title>Genome-scale phylogeny and comparative genomics of the fungal order Sordariales.</title>
        <authorList>
            <person name="Hensen N."/>
            <person name="Bonometti L."/>
            <person name="Westerberg I."/>
            <person name="Brannstrom I.O."/>
            <person name="Guillou S."/>
            <person name="Cros-Aarteil S."/>
            <person name="Calhoun S."/>
            <person name="Haridas S."/>
            <person name="Kuo A."/>
            <person name="Mondo S."/>
            <person name="Pangilinan J."/>
            <person name="Riley R."/>
            <person name="LaButti K."/>
            <person name="Andreopoulos B."/>
            <person name="Lipzen A."/>
            <person name="Chen C."/>
            <person name="Yan M."/>
            <person name="Daum C."/>
            <person name="Ng V."/>
            <person name="Clum A."/>
            <person name="Steindorff A."/>
            <person name="Ohm R.A."/>
            <person name="Martin F."/>
            <person name="Silar P."/>
            <person name="Natvig D.O."/>
            <person name="Lalanne C."/>
            <person name="Gautier V."/>
            <person name="Ament-Velasquez S.L."/>
            <person name="Kruys A."/>
            <person name="Hutchinson M.I."/>
            <person name="Powell A.J."/>
            <person name="Barry K."/>
            <person name="Miller A.N."/>
            <person name="Grigoriev I.V."/>
            <person name="Debuchy R."/>
            <person name="Gladieux P."/>
            <person name="Hiltunen Thoren M."/>
            <person name="Johannesson H."/>
        </authorList>
    </citation>
    <scope>NUCLEOTIDE SEQUENCE</scope>
    <source>
        <strain evidence="2">CBS 538.74</strain>
    </source>
</reference>
<dbReference type="EMBL" id="MU856847">
    <property type="protein sequence ID" value="KAK4157699.1"/>
    <property type="molecule type" value="Genomic_DNA"/>
</dbReference>
<comment type="caution">
    <text evidence="2">The sequence shown here is derived from an EMBL/GenBank/DDBJ whole genome shotgun (WGS) entry which is preliminary data.</text>
</comment>
<reference evidence="2" key="2">
    <citation type="submission" date="2023-05" db="EMBL/GenBank/DDBJ databases">
        <authorList>
            <consortium name="Lawrence Berkeley National Laboratory"/>
            <person name="Steindorff A."/>
            <person name="Hensen N."/>
            <person name="Bonometti L."/>
            <person name="Westerberg I."/>
            <person name="Brannstrom I.O."/>
            <person name="Guillou S."/>
            <person name="Cros-Aarteil S."/>
            <person name="Calhoun S."/>
            <person name="Haridas S."/>
            <person name="Kuo A."/>
            <person name="Mondo S."/>
            <person name="Pangilinan J."/>
            <person name="Riley R."/>
            <person name="Labutti K."/>
            <person name="Andreopoulos B."/>
            <person name="Lipzen A."/>
            <person name="Chen C."/>
            <person name="Yanf M."/>
            <person name="Daum C."/>
            <person name="Ng V."/>
            <person name="Clum A."/>
            <person name="Ohm R."/>
            <person name="Martin F."/>
            <person name="Silar P."/>
            <person name="Natvig D."/>
            <person name="Lalanne C."/>
            <person name="Gautier V."/>
            <person name="Ament-Velasquez S.L."/>
            <person name="Kruys A."/>
            <person name="Hutchinson M.I."/>
            <person name="Powell A.J."/>
            <person name="Barry K."/>
            <person name="Miller A.N."/>
            <person name="Grigoriev I.V."/>
            <person name="Debuchy R."/>
            <person name="Gladieux P."/>
            <person name="Thoren M.H."/>
            <person name="Johannesson H."/>
        </authorList>
    </citation>
    <scope>NUCLEOTIDE SEQUENCE</scope>
    <source>
        <strain evidence="2">CBS 538.74</strain>
    </source>
</reference>
<organism evidence="2 3">
    <name type="scientific">Chaetomidium leptoderma</name>
    <dbReference type="NCBI Taxonomy" id="669021"/>
    <lineage>
        <taxon>Eukaryota</taxon>
        <taxon>Fungi</taxon>
        <taxon>Dikarya</taxon>
        <taxon>Ascomycota</taxon>
        <taxon>Pezizomycotina</taxon>
        <taxon>Sordariomycetes</taxon>
        <taxon>Sordariomycetidae</taxon>
        <taxon>Sordariales</taxon>
        <taxon>Chaetomiaceae</taxon>
        <taxon>Chaetomidium</taxon>
    </lineage>
</organism>
<keyword evidence="1" id="KW-0732">Signal</keyword>
<accession>A0AAN6VUR6</accession>
<evidence type="ECO:0000256" key="1">
    <source>
        <dbReference type="SAM" id="SignalP"/>
    </source>
</evidence>